<dbReference type="Proteomes" id="UP000005064">
    <property type="component" value="Unassembled WGS sequence"/>
</dbReference>
<name>H0JSG1_9NOCA</name>
<feature type="region of interest" description="Disordered" evidence="1">
    <location>
        <begin position="1"/>
        <end position="26"/>
    </location>
</feature>
<feature type="compositionally biased region" description="Low complexity" evidence="1">
    <location>
        <begin position="82"/>
        <end position="92"/>
    </location>
</feature>
<gene>
    <name evidence="2" type="ORF">AK37_13087</name>
</gene>
<evidence type="ECO:0000256" key="1">
    <source>
        <dbReference type="SAM" id="MobiDB-lite"/>
    </source>
</evidence>
<reference evidence="2 3" key="1">
    <citation type="submission" date="2011-12" db="EMBL/GenBank/DDBJ databases">
        <authorList>
            <person name="Kriszt B."/>
            <person name="Tancsics A."/>
            <person name="Cserhati M."/>
            <person name="Toth A."/>
            <person name="Nagy I."/>
            <person name="Horvath B."/>
            <person name="Tamura T."/>
            <person name="Kukolya J."/>
            <person name="Szoboszlay S."/>
        </authorList>
    </citation>
    <scope>NUCLEOTIDE SEQUENCE [LARGE SCALE GENOMIC DNA]</scope>
    <source>
        <strain evidence="2 3">AK37</strain>
    </source>
</reference>
<evidence type="ECO:0000313" key="2">
    <source>
        <dbReference type="EMBL" id="EHK83136.1"/>
    </source>
</evidence>
<sequence length="92" mass="9654">MSSCTEATIDRIPRRSTVRSRKSITSSKLCPVSMCRTGNGSGAGQNALAARWSITAESLPPENSRTGREKVAATSRKMCTDSASSAPSSESS</sequence>
<feature type="region of interest" description="Disordered" evidence="1">
    <location>
        <begin position="56"/>
        <end position="92"/>
    </location>
</feature>
<evidence type="ECO:0000313" key="3">
    <source>
        <dbReference type="Proteomes" id="UP000005064"/>
    </source>
</evidence>
<comment type="caution">
    <text evidence="2">The sequence shown here is derived from an EMBL/GenBank/DDBJ whole genome shotgun (WGS) entry which is preliminary data.</text>
</comment>
<protein>
    <submittedName>
        <fullName evidence="2">Uncharacterized protein</fullName>
    </submittedName>
</protein>
<dbReference type="AlphaFoldDB" id="H0JSG1"/>
<dbReference type="EMBL" id="AHBW01000042">
    <property type="protein sequence ID" value="EHK83136.1"/>
    <property type="molecule type" value="Genomic_DNA"/>
</dbReference>
<accession>H0JSG1</accession>
<proteinExistence type="predicted"/>
<organism evidence="2 3">
    <name type="scientific">Rhodococcus pyridinivorans AK37</name>
    <dbReference type="NCBI Taxonomy" id="1114960"/>
    <lineage>
        <taxon>Bacteria</taxon>
        <taxon>Bacillati</taxon>
        <taxon>Actinomycetota</taxon>
        <taxon>Actinomycetes</taxon>
        <taxon>Mycobacteriales</taxon>
        <taxon>Nocardiaceae</taxon>
        <taxon>Rhodococcus</taxon>
    </lineage>
</organism>